<feature type="region of interest" description="Disordered" evidence="1">
    <location>
        <begin position="225"/>
        <end position="246"/>
    </location>
</feature>
<dbReference type="Proteomes" id="UP001437256">
    <property type="component" value="Unassembled WGS sequence"/>
</dbReference>
<organism evidence="2 3">
    <name type="scientific">Marasmius tenuissimus</name>
    <dbReference type="NCBI Taxonomy" id="585030"/>
    <lineage>
        <taxon>Eukaryota</taxon>
        <taxon>Fungi</taxon>
        <taxon>Dikarya</taxon>
        <taxon>Basidiomycota</taxon>
        <taxon>Agaricomycotina</taxon>
        <taxon>Agaricomycetes</taxon>
        <taxon>Agaricomycetidae</taxon>
        <taxon>Agaricales</taxon>
        <taxon>Marasmiineae</taxon>
        <taxon>Marasmiaceae</taxon>
        <taxon>Marasmius</taxon>
    </lineage>
</organism>
<evidence type="ECO:0000256" key="1">
    <source>
        <dbReference type="SAM" id="MobiDB-lite"/>
    </source>
</evidence>
<reference evidence="2 3" key="1">
    <citation type="submission" date="2024-05" db="EMBL/GenBank/DDBJ databases">
        <title>A draft genome resource for the thread blight pathogen Marasmius tenuissimus strain MS-2.</title>
        <authorList>
            <person name="Yulfo-Soto G.E."/>
            <person name="Baruah I.K."/>
            <person name="Amoako-Attah I."/>
            <person name="Bukari Y."/>
            <person name="Meinhardt L.W."/>
            <person name="Bailey B.A."/>
            <person name="Cohen S.P."/>
        </authorList>
    </citation>
    <scope>NUCLEOTIDE SEQUENCE [LARGE SCALE GENOMIC DNA]</scope>
    <source>
        <strain evidence="2 3">MS-2</strain>
    </source>
</reference>
<evidence type="ECO:0000313" key="3">
    <source>
        <dbReference type="Proteomes" id="UP001437256"/>
    </source>
</evidence>
<proteinExistence type="predicted"/>
<accession>A0ABR3A0F4</accession>
<comment type="caution">
    <text evidence="2">The sequence shown here is derived from an EMBL/GenBank/DDBJ whole genome shotgun (WGS) entry which is preliminary data.</text>
</comment>
<dbReference type="EMBL" id="JBBXMP010000032">
    <property type="protein sequence ID" value="KAL0066796.1"/>
    <property type="molecule type" value="Genomic_DNA"/>
</dbReference>
<keyword evidence="3" id="KW-1185">Reference proteome</keyword>
<feature type="region of interest" description="Disordered" evidence="1">
    <location>
        <begin position="312"/>
        <end position="331"/>
    </location>
</feature>
<evidence type="ECO:0000313" key="2">
    <source>
        <dbReference type="EMBL" id="KAL0066796.1"/>
    </source>
</evidence>
<gene>
    <name evidence="2" type="ORF">AAF712_006194</name>
</gene>
<feature type="compositionally biased region" description="Polar residues" evidence="1">
    <location>
        <begin position="316"/>
        <end position="331"/>
    </location>
</feature>
<protein>
    <submittedName>
        <fullName evidence="2">Uncharacterized protein</fullName>
    </submittedName>
</protein>
<feature type="compositionally biased region" description="Polar residues" evidence="1">
    <location>
        <begin position="31"/>
        <end position="40"/>
    </location>
</feature>
<name>A0ABR3A0F4_9AGAR</name>
<sequence length="393" mass="42990">MDSHISLSSSSPSSSAPPIARSLSLKDPKVNRQSNTPNRSRFSLNLNLLLPSPSLNKVSIPTSLESQLNGEGAEGRCRIVGITRKSRHARLAVPPSAMKYYDCSELCSSTEDEHDLVGGLSCFGSPKRKLQRTRTLSTRAYEKQPTGEETYSPAYRIQQEWRAKNEVLIRARSYSTRQLKVVTESTASSSGGCPPLPSPCEGLFESSRTTRRPLSLTIALPAPTTTGHLLSLPLDPDSRNPEEQGLPVPLPLSPLLSPALSHFETGCASTAGTEPPSPTVPSSPFRKLSFAVESSCGHYSLNEDSSCHRHKRWKSDSQSSGPCTPSTCSNQDPRLFQDIESVINYTGQKLRKTSSPPKMWAEPRIIREDFMEDELGLHSRTTVVVVDEEGGED</sequence>
<feature type="region of interest" description="Disordered" evidence="1">
    <location>
        <begin position="1"/>
        <end position="40"/>
    </location>
</feature>
<feature type="compositionally biased region" description="Low complexity" evidence="1">
    <location>
        <begin position="1"/>
        <end position="23"/>
    </location>
</feature>